<sequence length="769" mass="83839">MKFLPLFIILSLAPYSSFAWQVVNEQTQPIAAEKPVSTEQIDKQHAIKIATTTSSNNLLKQLQTTTRDSFTVELPGPNASLASYLIQPSSEISAQLQSDYPTIRSFKGHRVGDPTQLVRVSTGPNGFHAMYIIDGTLWYLDPDNDGQYQLYTSQSKHKHDRMLVAEHSSQSRILARGPLSSSPGIITYRLAVATTGEYTRFFGSKEKAFSAIVTTINRVNLLFERDLAIQLELIDNNDLLIFTDASTDPFENDDPDADIAAAQQTIDNRIGSNNYDLGHVFATDGGGLAQVGAVCRSGFKAQAMTGTPRPLGDAFNVDFVAHEIGHQLGAVHTFNGTAGFCEDGRIENSAFELGGGVTIMGYAGICSDGNGDENVRSTSIGTFHYQSINEIHNYVRFSGGRNCGVHQDSVNVAPIVDAGENKTIPIQTPFLLTGTASDENQDTLIYTWEQYDLGTPTTDKSDWSISGDGPLFRNYPASSSTTRYLPDIQDIIFGRASAAEILPTQARQLTFKFVAKDQKGGVSEDETKINVRADAGPFVVTSPVANQTFSGREVIDVHWQVNATDKFCSQVDILLNSDLNDTFEYVLLERTANDGHQQLLLPNISAPQAKIMVKCTTQPFFNLNPGFFAIEKSLQPIISGQLPFSVDQGQSFSITISDLIVDNPSNSELNLQVLSGNSYTVAENVITANNPEQTELMINLQVSDGIETSNTFVFLAQISSVEAPTPEPDPEPADVNINIKAGSSGTINLYLLMLLTGMSLLKRYQNSLS</sequence>
<protein>
    <recommendedName>
        <fullName evidence="4">Peptidase M12B domain-containing protein</fullName>
    </recommendedName>
</protein>
<evidence type="ECO:0000256" key="1">
    <source>
        <dbReference type="SAM" id="SignalP"/>
    </source>
</evidence>
<dbReference type="InterPro" id="IPR024079">
    <property type="entry name" value="MetalloPept_cat_dom_sf"/>
</dbReference>
<dbReference type="PATRIC" id="fig|1328313.3.peg.3788"/>
<dbReference type="Proteomes" id="UP000019276">
    <property type="component" value="Unassembled WGS sequence"/>
</dbReference>
<dbReference type="STRING" id="1328313.DS2_18538"/>
<dbReference type="Pfam" id="PF13583">
    <property type="entry name" value="Reprolysin_4"/>
    <property type="match status" value="1"/>
</dbReference>
<accession>W7QS18</accession>
<dbReference type="Gene3D" id="3.40.390.10">
    <property type="entry name" value="Collagenase (Catalytic Domain)"/>
    <property type="match status" value="1"/>
</dbReference>
<feature type="chain" id="PRO_5004901197" description="Peptidase M12B domain-containing protein" evidence="1">
    <location>
        <begin position="20"/>
        <end position="769"/>
    </location>
</feature>
<dbReference type="eggNOG" id="COG4935">
    <property type="taxonomic scope" value="Bacteria"/>
</dbReference>
<dbReference type="GO" id="GO:0008237">
    <property type="term" value="F:metallopeptidase activity"/>
    <property type="evidence" value="ECO:0007669"/>
    <property type="project" value="InterPro"/>
</dbReference>
<dbReference type="SUPFAM" id="SSF55486">
    <property type="entry name" value="Metalloproteases ('zincins'), catalytic domain"/>
    <property type="match status" value="1"/>
</dbReference>
<proteinExistence type="predicted"/>
<evidence type="ECO:0000313" key="3">
    <source>
        <dbReference type="Proteomes" id="UP000019276"/>
    </source>
</evidence>
<dbReference type="Gene3D" id="2.60.40.10">
    <property type="entry name" value="Immunoglobulins"/>
    <property type="match status" value="1"/>
</dbReference>
<reference evidence="2 3" key="1">
    <citation type="journal article" date="2014" name="Genome Announc.">
        <title>Draft Genome Sequence of the Agar-Degrading Bacterium Catenovulum sp. Strain DS-2, Isolated from Intestines of Haliotis diversicolor.</title>
        <authorList>
            <person name="Shan D."/>
            <person name="Li X."/>
            <person name="Gu Z."/>
            <person name="Wei G."/>
            <person name="Gao Z."/>
            <person name="Shao Z."/>
        </authorList>
    </citation>
    <scope>NUCLEOTIDE SEQUENCE [LARGE SCALE GENOMIC DNA]</scope>
    <source>
        <strain evidence="2 3">DS-2</strain>
    </source>
</reference>
<organism evidence="2 3">
    <name type="scientific">Catenovulum agarivorans DS-2</name>
    <dbReference type="NCBI Taxonomy" id="1328313"/>
    <lineage>
        <taxon>Bacteria</taxon>
        <taxon>Pseudomonadati</taxon>
        <taxon>Pseudomonadota</taxon>
        <taxon>Gammaproteobacteria</taxon>
        <taxon>Alteromonadales</taxon>
        <taxon>Alteromonadaceae</taxon>
        <taxon>Catenovulum</taxon>
    </lineage>
</organism>
<dbReference type="EMBL" id="ARZY01000060">
    <property type="protein sequence ID" value="EWH08195.1"/>
    <property type="molecule type" value="Genomic_DNA"/>
</dbReference>
<dbReference type="InterPro" id="IPR013783">
    <property type="entry name" value="Ig-like_fold"/>
</dbReference>
<dbReference type="AlphaFoldDB" id="W7QS18"/>
<name>W7QS18_9ALTE</name>
<feature type="signal peptide" evidence="1">
    <location>
        <begin position="1"/>
        <end position="19"/>
    </location>
</feature>
<comment type="caution">
    <text evidence="2">The sequence shown here is derived from an EMBL/GenBank/DDBJ whole genome shotgun (WGS) entry which is preliminary data.</text>
</comment>
<keyword evidence="1" id="KW-0732">Signal</keyword>
<evidence type="ECO:0000313" key="2">
    <source>
        <dbReference type="EMBL" id="EWH08195.1"/>
    </source>
</evidence>
<evidence type="ECO:0008006" key="4">
    <source>
        <dbReference type="Google" id="ProtNLM"/>
    </source>
</evidence>
<gene>
    <name evidence="2" type="ORF">DS2_18538</name>
</gene>
<keyword evidence="3" id="KW-1185">Reference proteome</keyword>